<dbReference type="AlphaFoldDB" id="A0A2S7VKT7"/>
<dbReference type="OrthoDB" id="7066310at2"/>
<gene>
    <name evidence="1" type="ORF">BTO08_21400</name>
</gene>
<proteinExistence type="predicted"/>
<accession>A0A2S7VKT7</accession>
<protein>
    <submittedName>
        <fullName evidence="1">Uncharacterized protein</fullName>
    </submittedName>
</protein>
<evidence type="ECO:0000313" key="2">
    <source>
        <dbReference type="Proteomes" id="UP000238730"/>
    </source>
</evidence>
<dbReference type="RefSeq" id="WP_105062547.1">
    <property type="nucleotide sequence ID" value="NZ_MSCJ01000003.1"/>
</dbReference>
<evidence type="ECO:0000313" key="1">
    <source>
        <dbReference type="EMBL" id="PQJ62773.1"/>
    </source>
</evidence>
<comment type="caution">
    <text evidence="1">The sequence shown here is derived from an EMBL/GenBank/DDBJ whole genome shotgun (WGS) entry which is preliminary data.</text>
</comment>
<name>A0A2S7VKT7_PHOAN</name>
<dbReference type="EMBL" id="MSCJ01000003">
    <property type="protein sequence ID" value="PQJ62773.1"/>
    <property type="molecule type" value="Genomic_DNA"/>
</dbReference>
<reference evidence="1 2" key="1">
    <citation type="submission" date="2016-12" db="EMBL/GenBank/DDBJ databases">
        <title>Diversity of luminous bacteria.</title>
        <authorList>
            <person name="Yoshizawa S."/>
            <person name="Kogure K."/>
        </authorList>
    </citation>
    <scope>NUCLEOTIDE SEQUENCE [LARGE SCALE GENOMIC DNA]</scope>
    <source>
        <strain evidence="1 2">LC1-200</strain>
    </source>
</reference>
<organism evidence="1 2">
    <name type="scientific">Photobacterium angustum</name>
    <dbReference type="NCBI Taxonomy" id="661"/>
    <lineage>
        <taxon>Bacteria</taxon>
        <taxon>Pseudomonadati</taxon>
        <taxon>Pseudomonadota</taxon>
        <taxon>Gammaproteobacteria</taxon>
        <taxon>Vibrionales</taxon>
        <taxon>Vibrionaceae</taxon>
        <taxon>Photobacterium</taxon>
    </lineage>
</organism>
<sequence length="429" mass="49456">MSELIEKAIARILYNKLMEHFDDLESLSQIQSSQDFALVCELEDSLKGDRENSNVDYYLVVSAWSEIYNSVKQLNENYSDLIGHISKEFDVIINDDFALSGTLYDHEKLFVRKLGATWITEYRSYLVELNTIIVTFKIKLLSYGTANIQDEFFDSYSVINNENIKFNKSNFNGKSVYLDTNAVQVLAADRKVREYISKSEVGFVYSSFLIEDAVNSNPVFLSSFLSDLQLITDGNMVGYMDAGLCYVHEKIEDTISRVKKYSKLTKLYESKIMNDVIQHFHFYPELRKGRELSNTISNDLVGYFKGKEKKDLTGYDKIVSQFYNTSIGEFVHSGDIGKVDDYRDTIENLSDLFDFVNFETEHVKFSNKNKIASSYRDRQHLEHAYICDYFVSDDTRLRNRAQVIFEILGAKTKSISINELKSHIKAGSL</sequence>
<dbReference type="Proteomes" id="UP000238730">
    <property type="component" value="Unassembled WGS sequence"/>
</dbReference>